<feature type="compositionally biased region" description="Polar residues" evidence="1">
    <location>
        <begin position="158"/>
        <end position="172"/>
    </location>
</feature>
<dbReference type="Proteomes" id="UP000193648">
    <property type="component" value="Unassembled WGS sequence"/>
</dbReference>
<organism evidence="3 4">
    <name type="scientific">Lobosporangium transversale</name>
    <dbReference type="NCBI Taxonomy" id="64571"/>
    <lineage>
        <taxon>Eukaryota</taxon>
        <taxon>Fungi</taxon>
        <taxon>Fungi incertae sedis</taxon>
        <taxon>Mucoromycota</taxon>
        <taxon>Mortierellomycotina</taxon>
        <taxon>Mortierellomycetes</taxon>
        <taxon>Mortierellales</taxon>
        <taxon>Mortierellaceae</taxon>
        <taxon>Lobosporangium</taxon>
    </lineage>
</organism>
<name>A0A1Y2G944_9FUNG</name>
<keyword evidence="2" id="KW-0732">Signal</keyword>
<evidence type="ECO:0000313" key="4">
    <source>
        <dbReference type="Proteomes" id="UP000193648"/>
    </source>
</evidence>
<feature type="compositionally biased region" description="Basic and acidic residues" evidence="1">
    <location>
        <begin position="399"/>
        <end position="418"/>
    </location>
</feature>
<comment type="caution">
    <text evidence="3">The sequence shown here is derived from an EMBL/GenBank/DDBJ whole genome shotgun (WGS) entry which is preliminary data.</text>
</comment>
<evidence type="ECO:0000256" key="2">
    <source>
        <dbReference type="SAM" id="SignalP"/>
    </source>
</evidence>
<feature type="region of interest" description="Disordered" evidence="1">
    <location>
        <begin position="266"/>
        <end position="321"/>
    </location>
</feature>
<gene>
    <name evidence="3" type="ORF">BCR41DRAFT_389854</name>
</gene>
<feature type="compositionally biased region" description="Low complexity" evidence="1">
    <location>
        <begin position="531"/>
        <end position="549"/>
    </location>
</feature>
<feature type="region of interest" description="Disordered" evidence="1">
    <location>
        <begin position="138"/>
        <end position="179"/>
    </location>
</feature>
<proteinExistence type="predicted"/>
<feature type="compositionally biased region" description="Acidic residues" evidence="1">
    <location>
        <begin position="288"/>
        <end position="301"/>
    </location>
</feature>
<dbReference type="RefSeq" id="XP_021876662.1">
    <property type="nucleotide sequence ID" value="XM_022028170.1"/>
</dbReference>
<dbReference type="InParanoid" id="A0A1Y2G944"/>
<sequence length="790" mass="87897">MKFSAISIAGAVMLVMASQNQPVEAKGLASWFHRGRDDHHHQLQDPIKARRNNDGQKDMDQAFDIVHASIVGPTDLPTTTPACCPADGKQHACSCSAGAGASCPNTLSSVHHNLQHQFSAPYDSHHSVVGYDSHQTQAPVHAGDRAGNKAHVKRTGTGAPSETNKATMSNPSKAPDESDLKHTAWMESIQNNMKNLAESLWSLAPNTGDELIFTEEATDVSGDGAEDGGAAAGGAAVEEAADANSPGFGSGLVRVITKSGEVLWEKAKHSRQASSSNDDNKYRKSDNDREEEDDNDDDNDDSNSSMNDMLFGDSGDDQVEALDDADPMFSILPIKRLLKVVPGVRSFMHEDDTDPDKKNKDDQKQKQGEAEKNEDQESSNEPTFRILPVKNVKKAMSKMWDHHHDDDHSSDKHEHAAKDAAFTGMKDQAEEQKQPKIALSQVMNPQEMTRQDVSYPEDKYYEDNEDDEDDDDDDEEEEDEDEDEMGRVRDDSILAEVINFLPGYGHKKKHDQEQQHQQQKRSMQEEVEYGASKVKTAASSASSAASTASEKVNDNVKTGKNFFSQKKHDFEKSRAARKLSKAEKQAKKEAKRLAKQKAAALKAEAMLEKEETKLHSTLNKQATEHEAQQKKAAKRAAKDEASLLKKRDSQEAKIDKETAAHVDALKAEINKENKEHQKHIKAEDKKHETVIKTTEKKIKKEEEDAAAKKQTVEKMTEEELKKQHEQEKKAAEALDKKEASEVKKEEQELKKRQAELNKAIKDQKMVEHQADEANIQVEKARQAAMRAENL</sequence>
<feature type="compositionally biased region" description="Polar residues" evidence="1">
    <location>
        <begin position="555"/>
        <end position="564"/>
    </location>
</feature>
<dbReference type="AlphaFoldDB" id="A0A1Y2G944"/>
<feature type="compositionally biased region" description="Basic and acidic residues" evidence="1">
    <location>
        <begin position="278"/>
        <end position="287"/>
    </location>
</feature>
<feature type="compositionally biased region" description="Basic and acidic residues" evidence="1">
    <location>
        <begin position="636"/>
        <end position="750"/>
    </location>
</feature>
<protein>
    <submittedName>
        <fullName evidence="3">Uncharacterized protein</fullName>
    </submittedName>
</protein>
<feature type="compositionally biased region" description="Basic and acidic residues" evidence="1">
    <location>
        <begin position="566"/>
        <end position="592"/>
    </location>
</feature>
<keyword evidence="4" id="KW-1185">Reference proteome</keyword>
<feature type="compositionally biased region" description="Acidic residues" evidence="1">
    <location>
        <begin position="463"/>
        <end position="484"/>
    </location>
</feature>
<evidence type="ECO:0000256" key="1">
    <source>
        <dbReference type="SAM" id="MobiDB-lite"/>
    </source>
</evidence>
<evidence type="ECO:0000313" key="3">
    <source>
        <dbReference type="EMBL" id="ORZ04665.1"/>
    </source>
</evidence>
<dbReference type="EMBL" id="MCFF01000055">
    <property type="protein sequence ID" value="ORZ04665.1"/>
    <property type="molecule type" value="Genomic_DNA"/>
</dbReference>
<feature type="compositionally biased region" description="Polar residues" evidence="1">
    <location>
        <begin position="441"/>
        <end position="452"/>
    </location>
</feature>
<accession>A0A1Y2G944</accession>
<feature type="signal peptide" evidence="2">
    <location>
        <begin position="1"/>
        <end position="25"/>
    </location>
</feature>
<reference evidence="3 4" key="1">
    <citation type="submission" date="2016-07" db="EMBL/GenBank/DDBJ databases">
        <title>Pervasive Adenine N6-methylation of Active Genes in Fungi.</title>
        <authorList>
            <consortium name="DOE Joint Genome Institute"/>
            <person name="Mondo S.J."/>
            <person name="Dannebaum R.O."/>
            <person name="Kuo R.C."/>
            <person name="Labutti K."/>
            <person name="Haridas S."/>
            <person name="Kuo A."/>
            <person name="Salamov A."/>
            <person name="Ahrendt S.R."/>
            <person name="Lipzen A."/>
            <person name="Sullivan W."/>
            <person name="Andreopoulos W.B."/>
            <person name="Clum A."/>
            <person name="Lindquist E."/>
            <person name="Daum C."/>
            <person name="Ramamoorthy G.K."/>
            <person name="Gryganskyi A."/>
            <person name="Culley D."/>
            <person name="Magnuson J.K."/>
            <person name="James T.Y."/>
            <person name="O'Malley M.A."/>
            <person name="Stajich J.E."/>
            <person name="Spatafora J.W."/>
            <person name="Visel A."/>
            <person name="Grigoriev I.V."/>
        </authorList>
    </citation>
    <scope>NUCLEOTIDE SEQUENCE [LARGE SCALE GENOMIC DNA]</scope>
    <source>
        <strain evidence="3 4">NRRL 3116</strain>
    </source>
</reference>
<feature type="compositionally biased region" description="Basic and acidic residues" evidence="1">
    <location>
        <begin position="605"/>
        <end position="614"/>
    </location>
</feature>
<feature type="region of interest" description="Disordered" evidence="1">
    <location>
        <begin position="347"/>
        <end position="750"/>
    </location>
</feature>
<dbReference type="OrthoDB" id="2436180at2759"/>
<dbReference type="GeneID" id="33570013"/>
<feature type="compositionally biased region" description="Basic and acidic residues" evidence="1">
    <location>
        <begin position="347"/>
        <end position="375"/>
    </location>
</feature>
<feature type="chain" id="PRO_5010994239" evidence="2">
    <location>
        <begin position="26"/>
        <end position="790"/>
    </location>
</feature>